<evidence type="ECO:0000313" key="1">
    <source>
        <dbReference type="EMBL" id="OJJ02839.1"/>
    </source>
</evidence>
<dbReference type="PANTHER" id="PTHR10811">
    <property type="entry name" value="FRINGE-RELATED"/>
    <property type="match status" value="1"/>
</dbReference>
<dbReference type="EMBL" id="KV878129">
    <property type="protein sequence ID" value="OJJ02839.1"/>
    <property type="molecule type" value="Genomic_DNA"/>
</dbReference>
<dbReference type="RefSeq" id="XP_040668601.1">
    <property type="nucleotide sequence ID" value="XM_040814793.1"/>
</dbReference>
<dbReference type="VEuPathDB" id="FungiDB:ASPVEDRAFT_53439"/>
<dbReference type="Gene3D" id="3.90.550.50">
    <property type="match status" value="1"/>
</dbReference>
<gene>
    <name evidence="1" type="ORF">ASPVEDRAFT_53439</name>
</gene>
<dbReference type="Pfam" id="PF04646">
    <property type="entry name" value="DUF604"/>
    <property type="match status" value="1"/>
</dbReference>
<dbReference type="AlphaFoldDB" id="A0A1L9PMT2"/>
<dbReference type="InterPro" id="IPR006740">
    <property type="entry name" value="DUF604"/>
</dbReference>
<evidence type="ECO:0000313" key="2">
    <source>
        <dbReference type="Proteomes" id="UP000184073"/>
    </source>
</evidence>
<evidence type="ECO:0008006" key="3">
    <source>
        <dbReference type="Google" id="ProtNLM"/>
    </source>
</evidence>
<protein>
    <recommendedName>
        <fullName evidence="3">Glycosyltransferase family 31 protein</fullName>
    </recommendedName>
</protein>
<keyword evidence="2" id="KW-1185">Reference proteome</keyword>
<sequence>MAMQQLRLLFHHLFQHRTKLQVGSWKLLVSAASFLLACLILITYSATAGSRRISDSDLFFDADDENGHSTDSDSDSRNACFVDLNLLRVLADNSTAVDYSRLNIGVLRTDNFTVFEDTLDVSIPSYRTVHLDTGASREIRTEEDCTTSVTIQAPIAAPPPDASHMIFGVATSLEKLEDSLDAFAHWASNTQAQIVAVVEQGGSSARSRIQERASELGIQLTITQTEDDRFDRYFSLVRVLYQNMEESTTKWAVLMDDDTFFPSMRNLVHRLDSYDSTIPQYIGGMTEDLARLSGSGYMAYGGAGIFLSIPLLEVLQYYYETCNSLKDKGDRMLSSCIYSYTDAKFTWERGLHQLDLHGDASGFFESGRQLPLSVHHWRSWFQADMVALGKVAEICGDECLLRRFHLSKSKDWFLVNGFSVIQDATLWNDPRPMEQTWEKSKYKGSDPFAYSLGPLRRQDPDKVSFQLRDVVQDMDRGQVRQIYMLNATDENPPQILEVAWTVVQE</sequence>
<organism evidence="1 2">
    <name type="scientific">Aspergillus versicolor CBS 583.65</name>
    <dbReference type="NCBI Taxonomy" id="1036611"/>
    <lineage>
        <taxon>Eukaryota</taxon>
        <taxon>Fungi</taxon>
        <taxon>Dikarya</taxon>
        <taxon>Ascomycota</taxon>
        <taxon>Pezizomycotina</taxon>
        <taxon>Eurotiomycetes</taxon>
        <taxon>Eurotiomycetidae</taxon>
        <taxon>Eurotiales</taxon>
        <taxon>Aspergillaceae</taxon>
        <taxon>Aspergillus</taxon>
        <taxon>Aspergillus subgen. Nidulantes</taxon>
    </lineage>
</organism>
<dbReference type="STRING" id="1036611.A0A1L9PMT2"/>
<dbReference type="GeneID" id="63730304"/>
<name>A0A1L9PMT2_ASPVE</name>
<accession>A0A1L9PMT2</accession>
<reference evidence="2" key="1">
    <citation type="journal article" date="2017" name="Genome Biol.">
        <title>Comparative genomics reveals high biological diversity and specific adaptations in the industrially and medically important fungal genus Aspergillus.</title>
        <authorList>
            <person name="de Vries R.P."/>
            <person name="Riley R."/>
            <person name="Wiebenga A."/>
            <person name="Aguilar-Osorio G."/>
            <person name="Amillis S."/>
            <person name="Uchima C.A."/>
            <person name="Anderluh G."/>
            <person name="Asadollahi M."/>
            <person name="Askin M."/>
            <person name="Barry K."/>
            <person name="Battaglia E."/>
            <person name="Bayram O."/>
            <person name="Benocci T."/>
            <person name="Braus-Stromeyer S.A."/>
            <person name="Caldana C."/>
            <person name="Canovas D."/>
            <person name="Cerqueira G.C."/>
            <person name="Chen F."/>
            <person name="Chen W."/>
            <person name="Choi C."/>
            <person name="Clum A."/>
            <person name="Dos Santos R.A."/>
            <person name="Damasio A.R."/>
            <person name="Diallinas G."/>
            <person name="Emri T."/>
            <person name="Fekete E."/>
            <person name="Flipphi M."/>
            <person name="Freyberg S."/>
            <person name="Gallo A."/>
            <person name="Gournas C."/>
            <person name="Habgood R."/>
            <person name="Hainaut M."/>
            <person name="Harispe M.L."/>
            <person name="Henrissat B."/>
            <person name="Hilden K.S."/>
            <person name="Hope R."/>
            <person name="Hossain A."/>
            <person name="Karabika E."/>
            <person name="Karaffa L."/>
            <person name="Karanyi Z."/>
            <person name="Krasevec N."/>
            <person name="Kuo A."/>
            <person name="Kusch H."/>
            <person name="LaButti K."/>
            <person name="Lagendijk E.L."/>
            <person name="Lapidus A."/>
            <person name="Levasseur A."/>
            <person name="Lindquist E."/>
            <person name="Lipzen A."/>
            <person name="Logrieco A.F."/>
            <person name="MacCabe A."/>
            <person name="Maekelae M.R."/>
            <person name="Malavazi I."/>
            <person name="Melin P."/>
            <person name="Meyer V."/>
            <person name="Mielnichuk N."/>
            <person name="Miskei M."/>
            <person name="Molnar A.P."/>
            <person name="Mule G."/>
            <person name="Ngan C.Y."/>
            <person name="Orejas M."/>
            <person name="Orosz E."/>
            <person name="Ouedraogo J.P."/>
            <person name="Overkamp K.M."/>
            <person name="Park H.-S."/>
            <person name="Perrone G."/>
            <person name="Piumi F."/>
            <person name="Punt P.J."/>
            <person name="Ram A.F."/>
            <person name="Ramon A."/>
            <person name="Rauscher S."/>
            <person name="Record E."/>
            <person name="Riano-Pachon D.M."/>
            <person name="Robert V."/>
            <person name="Roehrig J."/>
            <person name="Ruller R."/>
            <person name="Salamov A."/>
            <person name="Salih N.S."/>
            <person name="Samson R.A."/>
            <person name="Sandor E."/>
            <person name="Sanguinetti M."/>
            <person name="Schuetze T."/>
            <person name="Sepcic K."/>
            <person name="Shelest E."/>
            <person name="Sherlock G."/>
            <person name="Sophianopoulou V."/>
            <person name="Squina F.M."/>
            <person name="Sun H."/>
            <person name="Susca A."/>
            <person name="Todd R.B."/>
            <person name="Tsang A."/>
            <person name="Unkles S.E."/>
            <person name="van de Wiele N."/>
            <person name="van Rossen-Uffink D."/>
            <person name="Oliveira J.V."/>
            <person name="Vesth T.C."/>
            <person name="Visser J."/>
            <person name="Yu J.-H."/>
            <person name="Zhou M."/>
            <person name="Andersen M.R."/>
            <person name="Archer D.B."/>
            <person name="Baker S.E."/>
            <person name="Benoit I."/>
            <person name="Brakhage A.A."/>
            <person name="Braus G.H."/>
            <person name="Fischer R."/>
            <person name="Frisvad J.C."/>
            <person name="Goldman G.H."/>
            <person name="Houbraken J."/>
            <person name="Oakley B."/>
            <person name="Pocsi I."/>
            <person name="Scazzocchio C."/>
            <person name="Seiboth B."/>
            <person name="vanKuyk P.A."/>
            <person name="Wortman J."/>
            <person name="Dyer P.S."/>
            <person name="Grigoriev I.V."/>
        </authorList>
    </citation>
    <scope>NUCLEOTIDE SEQUENCE [LARGE SCALE GENOMIC DNA]</scope>
    <source>
        <strain evidence="2">CBS 583.65</strain>
    </source>
</reference>
<dbReference type="Proteomes" id="UP000184073">
    <property type="component" value="Unassembled WGS sequence"/>
</dbReference>
<proteinExistence type="predicted"/>
<dbReference type="OrthoDB" id="414175at2759"/>